<name>A0ABW4YGP1_9BACL</name>
<dbReference type="RefSeq" id="WP_377769806.1">
    <property type="nucleotide sequence ID" value="NZ_JBHUHO010000008.1"/>
</dbReference>
<dbReference type="EMBL" id="JBHUHO010000008">
    <property type="protein sequence ID" value="MFD2114791.1"/>
    <property type="molecule type" value="Genomic_DNA"/>
</dbReference>
<gene>
    <name evidence="2" type="ORF">ACFSJH_03390</name>
</gene>
<evidence type="ECO:0000313" key="3">
    <source>
        <dbReference type="Proteomes" id="UP001597362"/>
    </source>
</evidence>
<protein>
    <submittedName>
        <fullName evidence="2">Uncharacterized protein</fullName>
    </submittedName>
</protein>
<dbReference type="Proteomes" id="UP001597362">
    <property type="component" value="Unassembled WGS sequence"/>
</dbReference>
<proteinExistence type="predicted"/>
<evidence type="ECO:0000256" key="1">
    <source>
        <dbReference type="SAM" id="SignalP"/>
    </source>
</evidence>
<sequence>MKRYTSLFISLFVLFSFCIPLQAQAQQNEDINVKNVSGVSISIDNFNKLYGSQTSSDDALLKLEKNAEVTLGDFLVQGNEISFNATVAYNGQNKNLVATGTLFDSYKKQESINSIVGDITDKDGNFTILKFEIYNDKSYDKTIIDSELRNAPHLKLYLTDNSGNILLFEVALPVELNNIQILNDDKIDTLKDFFWFANVIKPSEQKQIPTTEALKEKLGVVNPGISPKAVGSFSDWAGDTTYYTTLYVGMDYVQVWSLPYGTWKSTNVNGSDIWTNSFKIAEHLAINGTTSTIIDNPFKYRNVKLVTAVGGKSIIINAMVDGKLQGKSNGSTLASKIIEKTWSNLLPTLPTPGKIKEWVDAIIDAGTSKTITLGSTNIKLNNDKTIVEGLNQQSSADMFKSTDSPTKQNVGHYLTLQTTVQYEGTPTTVATKTNGLMKIKWEVYYPASTKFGAGYKELPFTYTIKG</sequence>
<feature type="chain" id="PRO_5046282664" evidence="1">
    <location>
        <begin position="26"/>
        <end position="466"/>
    </location>
</feature>
<reference evidence="3" key="1">
    <citation type="journal article" date="2019" name="Int. J. Syst. Evol. Microbiol.">
        <title>The Global Catalogue of Microorganisms (GCM) 10K type strain sequencing project: providing services to taxonomists for standard genome sequencing and annotation.</title>
        <authorList>
            <consortium name="The Broad Institute Genomics Platform"/>
            <consortium name="The Broad Institute Genome Sequencing Center for Infectious Disease"/>
            <person name="Wu L."/>
            <person name="Ma J."/>
        </authorList>
    </citation>
    <scope>NUCLEOTIDE SEQUENCE [LARGE SCALE GENOMIC DNA]</scope>
    <source>
        <strain evidence="3">GH52</strain>
    </source>
</reference>
<feature type="signal peptide" evidence="1">
    <location>
        <begin position="1"/>
        <end position="25"/>
    </location>
</feature>
<organism evidence="2 3">
    <name type="scientific">Paenibacillus yanchengensis</name>
    <dbReference type="NCBI Taxonomy" id="2035833"/>
    <lineage>
        <taxon>Bacteria</taxon>
        <taxon>Bacillati</taxon>
        <taxon>Bacillota</taxon>
        <taxon>Bacilli</taxon>
        <taxon>Bacillales</taxon>
        <taxon>Paenibacillaceae</taxon>
        <taxon>Paenibacillus</taxon>
    </lineage>
</organism>
<comment type="caution">
    <text evidence="2">The sequence shown here is derived from an EMBL/GenBank/DDBJ whole genome shotgun (WGS) entry which is preliminary data.</text>
</comment>
<evidence type="ECO:0000313" key="2">
    <source>
        <dbReference type="EMBL" id="MFD2114791.1"/>
    </source>
</evidence>
<keyword evidence="3" id="KW-1185">Reference proteome</keyword>
<keyword evidence="1" id="KW-0732">Signal</keyword>
<accession>A0ABW4YGP1</accession>